<evidence type="ECO:0000256" key="1">
    <source>
        <dbReference type="ARBA" id="ARBA00022670"/>
    </source>
</evidence>
<dbReference type="PROSITE" id="PS01302">
    <property type="entry name" value="UPF0758"/>
    <property type="match status" value="1"/>
</dbReference>
<dbReference type="PANTHER" id="PTHR30471:SF3">
    <property type="entry name" value="UPF0758 PROTEIN YEES-RELATED"/>
    <property type="match status" value="1"/>
</dbReference>
<name>A0ABS7J788_9SPHN</name>
<keyword evidence="8" id="KW-1185">Reference proteome</keyword>
<keyword evidence="4" id="KW-0862">Zinc</keyword>
<dbReference type="Pfam" id="PF04002">
    <property type="entry name" value="RadC"/>
    <property type="match status" value="1"/>
</dbReference>
<evidence type="ECO:0000256" key="2">
    <source>
        <dbReference type="ARBA" id="ARBA00022723"/>
    </source>
</evidence>
<dbReference type="InterPro" id="IPR037518">
    <property type="entry name" value="MPN"/>
</dbReference>
<evidence type="ECO:0000256" key="3">
    <source>
        <dbReference type="ARBA" id="ARBA00022801"/>
    </source>
</evidence>
<keyword evidence="3" id="KW-0378">Hydrolase</keyword>
<protein>
    <recommendedName>
        <fullName evidence="6">MPN domain-containing protein</fullName>
    </recommendedName>
</protein>
<proteinExistence type="predicted"/>
<dbReference type="RefSeq" id="WP_221558530.1">
    <property type="nucleotide sequence ID" value="NZ_JAIGNO010000007.1"/>
</dbReference>
<reference evidence="7 8" key="1">
    <citation type="submission" date="2021-08" db="EMBL/GenBank/DDBJ databases">
        <title>Comparative Genomics Analysis of the Genus Qipengyuania Reveals Extensive Genetic Diversity and Metabolic Versatility, Including the Description of Fifteen Novel Species.</title>
        <authorList>
            <person name="Liu Y."/>
        </authorList>
    </citation>
    <scope>NUCLEOTIDE SEQUENCE [LARGE SCALE GENOMIC DNA]</scope>
    <source>
        <strain evidence="7 8">6D47A</strain>
    </source>
</reference>
<evidence type="ECO:0000259" key="6">
    <source>
        <dbReference type="PROSITE" id="PS50249"/>
    </source>
</evidence>
<comment type="caution">
    <text evidence="7">The sequence shown here is derived from an EMBL/GenBank/DDBJ whole genome shotgun (WGS) entry which is preliminary data.</text>
</comment>
<gene>
    <name evidence="7" type="ORF">K3174_11660</name>
</gene>
<keyword evidence="5" id="KW-0482">Metalloprotease</keyword>
<feature type="domain" description="MPN" evidence="6">
    <location>
        <begin position="95"/>
        <end position="217"/>
    </location>
</feature>
<dbReference type="InterPro" id="IPR001405">
    <property type="entry name" value="UPF0758"/>
</dbReference>
<dbReference type="InterPro" id="IPR025657">
    <property type="entry name" value="RadC_JAB"/>
</dbReference>
<keyword evidence="1" id="KW-0645">Protease</keyword>
<dbReference type="PROSITE" id="PS50249">
    <property type="entry name" value="MPN"/>
    <property type="match status" value="1"/>
</dbReference>
<evidence type="ECO:0000256" key="5">
    <source>
        <dbReference type="ARBA" id="ARBA00023049"/>
    </source>
</evidence>
<dbReference type="EMBL" id="JAIGNO010000007">
    <property type="protein sequence ID" value="MBX7483187.1"/>
    <property type="molecule type" value="Genomic_DNA"/>
</dbReference>
<keyword evidence="2" id="KW-0479">Metal-binding</keyword>
<dbReference type="Gene3D" id="3.40.140.10">
    <property type="entry name" value="Cytidine Deaminase, domain 2"/>
    <property type="match status" value="1"/>
</dbReference>
<dbReference type="Proteomes" id="UP000755104">
    <property type="component" value="Unassembled WGS sequence"/>
</dbReference>
<accession>A0ABS7J788</accession>
<sequence>MAGTDHHGSGNIGALPTNEKHRHHLTGLLAPLSTEPKELADRLLSRFGSLSAITYASEADLRQCATRGEPWVEALLAVRQLLHDGAREEVVRTRLGGDRRALDRYLLETMGGLGRERMIAIFADDAGFVISEEVIADGLEGRIHVSPRILFGRALSLDARRMLIAHNHPSGSAEPSASDISQTREIISQAERLGVMLIDHLVVGRGQVVSMRGRGLI</sequence>
<dbReference type="InterPro" id="IPR020891">
    <property type="entry name" value="UPF0758_CS"/>
</dbReference>
<evidence type="ECO:0000256" key="4">
    <source>
        <dbReference type="ARBA" id="ARBA00022833"/>
    </source>
</evidence>
<evidence type="ECO:0000313" key="7">
    <source>
        <dbReference type="EMBL" id="MBX7483187.1"/>
    </source>
</evidence>
<organism evidence="7 8">
    <name type="scientific">Qipengyuania qiaonensis</name>
    <dbReference type="NCBI Taxonomy" id="2867240"/>
    <lineage>
        <taxon>Bacteria</taxon>
        <taxon>Pseudomonadati</taxon>
        <taxon>Pseudomonadota</taxon>
        <taxon>Alphaproteobacteria</taxon>
        <taxon>Sphingomonadales</taxon>
        <taxon>Erythrobacteraceae</taxon>
        <taxon>Qipengyuania</taxon>
    </lineage>
</organism>
<evidence type="ECO:0000313" key="8">
    <source>
        <dbReference type="Proteomes" id="UP000755104"/>
    </source>
</evidence>
<dbReference type="PANTHER" id="PTHR30471">
    <property type="entry name" value="DNA REPAIR PROTEIN RADC"/>
    <property type="match status" value="1"/>
</dbReference>